<protein>
    <submittedName>
        <fullName evidence="1">Uncharacterized protein</fullName>
    </submittedName>
</protein>
<gene>
    <name evidence="1" type="ORF">LTR37_015846</name>
</gene>
<comment type="caution">
    <text evidence="1">The sequence shown here is derived from an EMBL/GenBank/DDBJ whole genome shotgun (WGS) entry which is preliminary data.</text>
</comment>
<proteinExistence type="predicted"/>
<organism evidence="1 2">
    <name type="scientific">Vermiconidia calcicola</name>
    <dbReference type="NCBI Taxonomy" id="1690605"/>
    <lineage>
        <taxon>Eukaryota</taxon>
        <taxon>Fungi</taxon>
        <taxon>Dikarya</taxon>
        <taxon>Ascomycota</taxon>
        <taxon>Pezizomycotina</taxon>
        <taxon>Dothideomycetes</taxon>
        <taxon>Dothideomycetidae</taxon>
        <taxon>Mycosphaerellales</taxon>
        <taxon>Extremaceae</taxon>
        <taxon>Vermiconidia</taxon>
    </lineage>
</organism>
<dbReference type="Proteomes" id="UP001281147">
    <property type="component" value="Unassembled WGS sequence"/>
</dbReference>
<evidence type="ECO:0000313" key="1">
    <source>
        <dbReference type="EMBL" id="KAK3700657.1"/>
    </source>
</evidence>
<sequence length="98" mass="10692">MKFTFTFILLAFLAVFAAAAHPQQQTVIVSYPKDTPQSVIDKAMAAIEQAGGVITHEYSLIKGFAAKASEEALDTIQSLGNQHDVVIEKDQMVHTQDD</sequence>
<keyword evidence="2" id="KW-1185">Reference proteome</keyword>
<name>A0ACC3MQE3_9PEZI</name>
<reference evidence="1" key="1">
    <citation type="submission" date="2023-07" db="EMBL/GenBank/DDBJ databases">
        <title>Black Yeasts Isolated from many extreme environments.</title>
        <authorList>
            <person name="Coleine C."/>
            <person name="Stajich J.E."/>
            <person name="Selbmann L."/>
        </authorList>
    </citation>
    <scope>NUCLEOTIDE SEQUENCE</scope>
    <source>
        <strain evidence="1">CCFEE 5714</strain>
    </source>
</reference>
<accession>A0ACC3MQE3</accession>
<evidence type="ECO:0000313" key="2">
    <source>
        <dbReference type="Proteomes" id="UP001281147"/>
    </source>
</evidence>
<dbReference type="EMBL" id="JAUTXU010000182">
    <property type="protein sequence ID" value="KAK3700657.1"/>
    <property type="molecule type" value="Genomic_DNA"/>
</dbReference>